<dbReference type="EMBL" id="AJLR01000093">
    <property type="protein sequence ID" value="EKN66089.1"/>
    <property type="molecule type" value="Genomic_DNA"/>
</dbReference>
<sequence>MLVRDLYMDCIIFEESALAHCLYHLLEEKKISLDDDISKIDLNQADHEKVAEMFQKNVLGFHKVGLYSLKMDQTAFVFIYARSQEEAIQFFIKSFHSYPLNCHEYPLEFEITRGKEVLSFREMKKEFKRFPAMAGSFLKGK</sequence>
<organism evidence="1 2">
    <name type="scientific">Schinkia azotoformans LMG 9581</name>
    <dbReference type="NCBI Taxonomy" id="1131731"/>
    <lineage>
        <taxon>Bacteria</taxon>
        <taxon>Bacillati</taxon>
        <taxon>Bacillota</taxon>
        <taxon>Bacilli</taxon>
        <taxon>Bacillales</taxon>
        <taxon>Bacillaceae</taxon>
        <taxon>Calidifontibacillus/Schinkia group</taxon>
        <taxon>Schinkia</taxon>
    </lineage>
</organism>
<dbReference type="PATRIC" id="fig|1131731.3.peg.2360"/>
<keyword evidence="2" id="KW-1185">Reference proteome</keyword>
<protein>
    <submittedName>
        <fullName evidence="1">Uncharacterized protein</fullName>
    </submittedName>
</protein>
<reference evidence="1 2" key="1">
    <citation type="journal article" date="2012" name="Front. Microbiol.">
        <title>Redundancy and modularity in membrane-associated dissimilatory nitrate reduction in Bacillus.</title>
        <authorList>
            <person name="Heylen K."/>
            <person name="Keltjens J."/>
        </authorList>
    </citation>
    <scope>NUCLEOTIDE SEQUENCE [LARGE SCALE GENOMIC DNA]</scope>
    <source>
        <strain evidence="1 2">LMG 9581</strain>
    </source>
</reference>
<gene>
    <name evidence="1" type="ORF">BAZO_11449</name>
</gene>
<proteinExistence type="predicted"/>
<name>K6DCS5_SCHAZ</name>
<evidence type="ECO:0000313" key="1">
    <source>
        <dbReference type="EMBL" id="EKN66089.1"/>
    </source>
</evidence>
<accession>K6DCS5</accession>
<comment type="caution">
    <text evidence="1">The sequence shown here is derived from an EMBL/GenBank/DDBJ whole genome shotgun (WGS) entry which is preliminary data.</text>
</comment>
<evidence type="ECO:0000313" key="2">
    <source>
        <dbReference type="Proteomes" id="UP000006315"/>
    </source>
</evidence>
<dbReference type="Proteomes" id="UP000006315">
    <property type="component" value="Unassembled WGS sequence"/>
</dbReference>
<dbReference type="AlphaFoldDB" id="K6DCS5"/>